<reference evidence="2" key="1">
    <citation type="submission" date="2020-09" db="EMBL/GenBank/DDBJ databases">
        <title>Nocardioides sp. strain MJB4 16S ribosomal RNA gene Genome sequencing and assembly.</title>
        <authorList>
            <person name="Kim I."/>
        </authorList>
    </citation>
    <scope>NUCLEOTIDE SEQUENCE</scope>
    <source>
        <strain evidence="2">MJB4</strain>
    </source>
</reference>
<keyword evidence="1" id="KW-1133">Transmembrane helix</keyword>
<feature type="transmembrane region" description="Helical" evidence="1">
    <location>
        <begin position="41"/>
        <end position="66"/>
    </location>
</feature>
<name>A0A927Q1D8_9ACTN</name>
<gene>
    <name evidence="2" type="ORF">IE331_03340</name>
</gene>
<comment type="caution">
    <text evidence="2">The sequence shown here is derived from an EMBL/GenBank/DDBJ whole genome shotgun (WGS) entry which is preliminary data.</text>
</comment>
<dbReference type="EMBL" id="JACYXZ010000001">
    <property type="protein sequence ID" value="MBD8868651.1"/>
    <property type="molecule type" value="Genomic_DNA"/>
</dbReference>
<accession>A0A927Q1D8</accession>
<keyword evidence="1" id="KW-0472">Membrane</keyword>
<evidence type="ECO:0000256" key="1">
    <source>
        <dbReference type="SAM" id="Phobius"/>
    </source>
</evidence>
<dbReference type="AlphaFoldDB" id="A0A927Q1D8"/>
<dbReference type="Proteomes" id="UP000616839">
    <property type="component" value="Unassembled WGS sequence"/>
</dbReference>
<organism evidence="2 3">
    <name type="scientific">Nocardioides donggukensis</name>
    <dbReference type="NCBI Taxonomy" id="2774019"/>
    <lineage>
        <taxon>Bacteria</taxon>
        <taxon>Bacillati</taxon>
        <taxon>Actinomycetota</taxon>
        <taxon>Actinomycetes</taxon>
        <taxon>Propionibacteriales</taxon>
        <taxon>Nocardioidaceae</taxon>
        <taxon>Nocardioides</taxon>
    </lineage>
</organism>
<protein>
    <submittedName>
        <fullName evidence="2">Uncharacterized protein</fullName>
    </submittedName>
</protein>
<proteinExistence type="predicted"/>
<keyword evidence="1" id="KW-0812">Transmembrane</keyword>
<keyword evidence="3" id="KW-1185">Reference proteome</keyword>
<sequence>MRFERRHAWLFLAIALWNVVTYANFASNLVSAWQGGEDRAVGYWVAHTVLIVVNTLIAIVLARLAWRILRHPSPVSA</sequence>
<dbReference type="InterPro" id="IPR058061">
    <property type="entry name" value="SCO4848-like"/>
</dbReference>
<dbReference type="Pfam" id="PF26606">
    <property type="entry name" value="SCO4848"/>
    <property type="match status" value="1"/>
</dbReference>
<dbReference type="NCBIfam" id="NF046117">
    <property type="entry name" value="SCO4848_fam"/>
    <property type="match status" value="1"/>
</dbReference>
<evidence type="ECO:0000313" key="3">
    <source>
        <dbReference type="Proteomes" id="UP000616839"/>
    </source>
</evidence>
<evidence type="ECO:0000313" key="2">
    <source>
        <dbReference type="EMBL" id="MBD8868651.1"/>
    </source>
</evidence>